<dbReference type="GeneID" id="87931954"/>
<dbReference type="RefSeq" id="XP_062771870.1">
    <property type="nucleotide sequence ID" value="XM_062911611.1"/>
</dbReference>
<protein>
    <recommendedName>
        <fullName evidence="6">Peptidase A1 domain-containing protein</fullName>
    </recommendedName>
</protein>
<comment type="caution">
    <text evidence="4">The sequence shown here is derived from an EMBL/GenBank/DDBJ whole genome shotgun (WGS) entry which is preliminary data.</text>
</comment>
<keyword evidence="2" id="KW-1133">Transmembrane helix</keyword>
<feature type="chain" id="PRO_5046616067" description="Peptidase A1 domain-containing protein" evidence="3">
    <location>
        <begin position="30"/>
        <end position="642"/>
    </location>
</feature>
<feature type="signal peptide" evidence="3">
    <location>
        <begin position="1"/>
        <end position="29"/>
    </location>
</feature>
<evidence type="ECO:0000313" key="5">
    <source>
        <dbReference type="Proteomes" id="UP001326199"/>
    </source>
</evidence>
<reference evidence="4 5" key="1">
    <citation type="journal article" date="2023" name="bioRxiv">
        <title>High-quality genome assemblies of four members of thePodospora anserinaspecies complex.</title>
        <authorList>
            <person name="Ament-Velasquez S.L."/>
            <person name="Vogan A.A."/>
            <person name="Wallerman O."/>
            <person name="Hartmann F."/>
            <person name="Gautier V."/>
            <person name="Silar P."/>
            <person name="Giraud T."/>
            <person name="Johannesson H."/>
        </authorList>
    </citation>
    <scope>NUCLEOTIDE SEQUENCE [LARGE SCALE GENOMIC DNA]</scope>
    <source>
        <strain evidence="4 5">CBS 411.78</strain>
    </source>
</reference>
<evidence type="ECO:0000256" key="2">
    <source>
        <dbReference type="SAM" id="Phobius"/>
    </source>
</evidence>
<evidence type="ECO:0000256" key="3">
    <source>
        <dbReference type="SAM" id="SignalP"/>
    </source>
</evidence>
<feature type="region of interest" description="Disordered" evidence="1">
    <location>
        <begin position="589"/>
        <end position="642"/>
    </location>
</feature>
<dbReference type="Gene3D" id="2.40.70.10">
    <property type="entry name" value="Acid Proteases"/>
    <property type="match status" value="1"/>
</dbReference>
<proteinExistence type="predicted"/>
<evidence type="ECO:0000313" key="4">
    <source>
        <dbReference type="EMBL" id="KAK4674548.1"/>
    </source>
</evidence>
<feature type="compositionally biased region" description="Low complexity" evidence="1">
    <location>
        <begin position="533"/>
        <end position="548"/>
    </location>
</feature>
<dbReference type="SUPFAM" id="SSF50630">
    <property type="entry name" value="Acid proteases"/>
    <property type="match status" value="1"/>
</dbReference>
<gene>
    <name evidence="4" type="ORF">QC763_311595</name>
</gene>
<sequence>MLLLSATFGGISGRAIFLSFLALTQVTTCQDINTQPVVKVLKLQWTTDQTSPGDPLTLGTFGPDGPWQALPGVMNRHESTATINTTAVSALWPSPWTNISEVMWRSFDVALEAQTTFSTGRYNRLTISSSYFEESRTSRTGDWVPDWDMSIPDIAGNSVRFFHVKAPVAAIQYASISFPAVEGWSFVEDDVEGTLALAPPDKPGSESIIAQLKDSGVVDCNSFGLHMGSPKWNQSGSFTLGGYDAARVMGKVATFDLMEDIDAFEFASWQRYLPRIYLIDVSLGWERGSGPFLKDETFQGKTKSVLAPIPTSMNSTARRQGDQRDNLRDNVMVVPDPTFPFLYLPPGTCEKAAEHLPVHWDDGLKLWFWDDETSQSNDYHYRRLVNSSAYMSFTLRSNRGRYPERDDFPPSQTITIKVPFHLLDFYIEPPLVWSGVQRRRFWPCRSVIPTEGYWKLGRAFLQAAFLGVNYDKNLVYLAQGIGPDPNLPCELTVIRPGDEYISGNPNFLYRNAEDYYQTWASYGKVLEDRRPDQGTPSSPGPESSQTSSLGRGETIGLTVGATIGALLVFCLVFGTTIEKRWRKIARRDGGDAGAGVELGGSDSTVTTQGPAHDVSDAVSPGLPRPPTYKERDQNKSPPPYRP</sequence>
<keyword evidence="2" id="KW-0472">Membrane</keyword>
<feature type="region of interest" description="Disordered" evidence="1">
    <location>
        <begin position="527"/>
        <end position="551"/>
    </location>
</feature>
<keyword evidence="5" id="KW-1185">Reference proteome</keyword>
<dbReference type="EMBL" id="JAFFHB010000001">
    <property type="protein sequence ID" value="KAK4674548.1"/>
    <property type="molecule type" value="Genomic_DNA"/>
</dbReference>
<name>A0ABR0I2D9_9PEZI</name>
<keyword evidence="2" id="KW-0812">Transmembrane</keyword>
<feature type="transmembrane region" description="Helical" evidence="2">
    <location>
        <begin position="555"/>
        <end position="577"/>
    </location>
</feature>
<dbReference type="Proteomes" id="UP001326199">
    <property type="component" value="Unassembled WGS sequence"/>
</dbReference>
<evidence type="ECO:0000256" key="1">
    <source>
        <dbReference type="SAM" id="MobiDB-lite"/>
    </source>
</evidence>
<evidence type="ECO:0008006" key="6">
    <source>
        <dbReference type="Google" id="ProtNLM"/>
    </source>
</evidence>
<dbReference type="InterPro" id="IPR021109">
    <property type="entry name" value="Peptidase_aspartic_dom_sf"/>
</dbReference>
<organism evidence="4 5">
    <name type="scientific">Podospora pseudopauciseta</name>
    <dbReference type="NCBI Taxonomy" id="2093780"/>
    <lineage>
        <taxon>Eukaryota</taxon>
        <taxon>Fungi</taxon>
        <taxon>Dikarya</taxon>
        <taxon>Ascomycota</taxon>
        <taxon>Pezizomycotina</taxon>
        <taxon>Sordariomycetes</taxon>
        <taxon>Sordariomycetidae</taxon>
        <taxon>Sordariales</taxon>
        <taxon>Podosporaceae</taxon>
        <taxon>Podospora</taxon>
    </lineage>
</organism>
<keyword evidence="3" id="KW-0732">Signal</keyword>
<accession>A0ABR0I2D9</accession>